<evidence type="ECO:0000313" key="5">
    <source>
        <dbReference type="Proteomes" id="UP000029273"/>
    </source>
</evidence>
<dbReference type="Gene3D" id="3.40.50.450">
    <property type="match status" value="1"/>
</dbReference>
<keyword evidence="5" id="KW-1185">Reference proteome</keyword>
<dbReference type="RefSeq" id="WP_038090180.1">
    <property type="nucleotide sequence ID" value="NZ_JQSG02000006.1"/>
</dbReference>
<dbReference type="Pfam" id="PF17782">
    <property type="entry name" value="WHD_DprA"/>
    <property type="match status" value="1"/>
</dbReference>
<dbReference type="Pfam" id="PF02481">
    <property type="entry name" value="DNA_processg_A"/>
    <property type="match status" value="1"/>
</dbReference>
<feature type="domain" description="Smf/DprA SLOG" evidence="2">
    <location>
        <begin position="81"/>
        <end position="287"/>
    </location>
</feature>
<name>A0A1A6C134_9GAMM</name>
<comment type="similarity">
    <text evidence="1">Belongs to the DprA/Smf family.</text>
</comment>
<dbReference type="AlphaFoldDB" id="A0A1A6C134"/>
<dbReference type="InterPro" id="IPR057666">
    <property type="entry name" value="DrpA_SLOG"/>
</dbReference>
<dbReference type="GO" id="GO:0009294">
    <property type="term" value="P:DNA-mediated transformation"/>
    <property type="evidence" value="ECO:0007669"/>
    <property type="project" value="InterPro"/>
</dbReference>
<comment type="caution">
    <text evidence="4">The sequence shown here is derived from an EMBL/GenBank/DDBJ whole genome shotgun (WGS) entry which is preliminary data.</text>
</comment>
<dbReference type="Proteomes" id="UP000029273">
    <property type="component" value="Unassembled WGS sequence"/>
</dbReference>
<evidence type="ECO:0000313" key="4">
    <source>
        <dbReference type="EMBL" id="OBS08277.1"/>
    </source>
</evidence>
<dbReference type="InterPro" id="IPR003488">
    <property type="entry name" value="DprA"/>
</dbReference>
<evidence type="ECO:0000259" key="3">
    <source>
        <dbReference type="Pfam" id="PF17782"/>
    </source>
</evidence>
<dbReference type="EMBL" id="JQSG02000006">
    <property type="protein sequence ID" value="OBS08277.1"/>
    <property type="molecule type" value="Genomic_DNA"/>
</dbReference>
<gene>
    <name evidence="4" type="ORF">Thpro_022527</name>
</gene>
<dbReference type="InterPro" id="IPR036388">
    <property type="entry name" value="WH-like_DNA-bd_sf"/>
</dbReference>
<evidence type="ECO:0000259" key="2">
    <source>
        <dbReference type="Pfam" id="PF02481"/>
    </source>
</evidence>
<proteinExistence type="inferred from homology"/>
<dbReference type="OrthoDB" id="9785707at2"/>
<sequence>MTEAELAAWLRLHRTAGLGARGAAQLLGVTGHPQAALDANAATLERAGLPASHRRALDTAATLDVDEDLAWARQPDHHLIPVGGTRYPPALREIHDPPLLLHAIGDCELLQYPQLAIVGSRHPTPNGREMAFEFARHLASTGLGIASGLALGIDGAAHEGALASEGVTVAVAATGLDRVYPAAHRDLARRIAQSGVLISEAPLGTRVTRGAFPRRNRIISGISLGVLVVEAARQSGSLVTARLAGEQGREVFAIPGSIHNPLSRGCHRLIREGAKLVETAADILEELGQQWRAAPARAAAATAPHTPDDAHTALLAAMGYDPVSVDRLVGRSGLTPEAVSSMLLILELQGHVATVDGGRYVRTPQGDRDSE</sequence>
<evidence type="ECO:0000256" key="1">
    <source>
        <dbReference type="ARBA" id="ARBA00006525"/>
    </source>
</evidence>
<dbReference type="InterPro" id="IPR041614">
    <property type="entry name" value="DprA_WH"/>
</dbReference>
<feature type="domain" description="DprA winged helix" evidence="3">
    <location>
        <begin position="299"/>
        <end position="358"/>
    </location>
</feature>
<organism evidence="4 5">
    <name type="scientific">Acidihalobacter prosperus</name>
    <dbReference type="NCBI Taxonomy" id="160660"/>
    <lineage>
        <taxon>Bacteria</taxon>
        <taxon>Pseudomonadati</taxon>
        <taxon>Pseudomonadota</taxon>
        <taxon>Gammaproteobacteria</taxon>
        <taxon>Chromatiales</taxon>
        <taxon>Ectothiorhodospiraceae</taxon>
        <taxon>Acidihalobacter</taxon>
    </lineage>
</organism>
<dbReference type="NCBIfam" id="TIGR00732">
    <property type="entry name" value="dprA"/>
    <property type="match status" value="1"/>
</dbReference>
<reference evidence="4 5" key="1">
    <citation type="journal article" date="2014" name="Genome Announc.">
        <title>Draft Genome Sequence of the Iron-Oxidizing, Acidophilic, and Halotolerant 'Thiobacillus prosperus' Type Strain DSM 5130.</title>
        <authorList>
            <person name="Ossandon F.J."/>
            <person name="Cardenas J.P."/>
            <person name="Corbett M."/>
            <person name="Quatrini R."/>
            <person name="Holmes D.S."/>
            <person name="Watkin E."/>
        </authorList>
    </citation>
    <scope>NUCLEOTIDE SEQUENCE [LARGE SCALE GENOMIC DNA]</scope>
    <source>
        <strain evidence="4 5">DSM 5130</strain>
    </source>
</reference>
<dbReference type="Gene3D" id="1.10.10.10">
    <property type="entry name" value="Winged helix-like DNA-binding domain superfamily/Winged helix DNA-binding domain"/>
    <property type="match status" value="1"/>
</dbReference>
<protein>
    <submittedName>
        <fullName evidence="4">DNA processing protein DprA</fullName>
    </submittedName>
</protein>
<dbReference type="SUPFAM" id="SSF102405">
    <property type="entry name" value="MCP/YpsA-like"/>
    <property type="match status" value="1"/>
</dbReference>
<dbReference type="PANTHER" id="PTHR43022:SF1">
    <property type="entry name" value="PROTEIN SMF"/>
    <property type="match status" value="1"/>
</dbReference>
<dbReference type="PANTHER" id="PTHR43022">
    <property type="entry name" value="PROTEIN SMF"/>
    <property type="match status" value="1"/>
</dbReference>
<accession>A0A1A6C134</accession>